<dbReference type="Proteomes" id="UP001229244">
    <property type="component" value="Unassembled WGS sequence"/>
</dbReference>
<evidence type="ECO:0000256" key="6">
    <source>
        <dbReference type="RuleBase" id="RU000646"/>
    </source>
</evidence>
<dbReference type="InterPro" id="IPR019814">
    <property type="entry name" value="Translation_initiation_fac_3_N"/>
</dbReference>
<comment type="function">
    <text evidence="4 6">IF-3 binds to the 30S ribosomal subunit and shifts the equilibrium between 70S ribosomes and their 50S and 30S subunits in favor of the free subunits, thus enhancing the availability of 30S subunits on which protein synthesis initiation begins.</text>
</comment>
<protein>
    <recommendedName>
        <fullName evidence="4 5">Translation initiation factor IF-3</fullName>
    </recommendedName>
</protein>
<dbReference type="PROSITE" id="PS00938">
    <property type="entry name" value="IF3"/>
    <property type="match status" value="1"/>
</dbReference>
<gene>
    <name evidence="4" type="primary">infC</name>
    <name evidence="10" type="ORF">J2S73_001092</name>
</gene>
<dbReference type="Gene3D" id="3.30.110.10">
    <property type="entry name" value="Translation initiation factor 3 (IF-3), C-terminal domain"/>
    <property type="match status" value="1"/>
</dbReference>
<comment type="caution">
    <text evidence="10">The sequence shown here is derived from an EMBL/GenBank/DDBJ whole genome shotgun (WGS) entry which is preliminary data.</text>
</comment>
<evidence type="ECO:0000256" key="7">
    <source>
        <dbReference type="SAM" id="MobiDB-lite"/>
    </source>
</evidence>
<accession>A0AAE4AS52</accession>
<evidence type="ECO:0000313" key="11">
    <source>
        <dbReference type="Proteomes" id="UP001229244"/>
    </source>
</evidence>
<organism evidence="10 11">
    <name type="scientific">Amorphus orientalis</name>
    <dbReference type="NCBI Taxonomy" id="649198"/>
    <lineage>
        <taxon>Bacteria</taxon>
        <taxon>Pseudomonadati</taxon>
        <taxon>Pseudomonadota</taxon>
        <taxon>Alphaproteobacteria</taxon>
        <taxon>Hyphomicrobiales</taxon>
        <taxon>Amorphaceae</taxon>
        <taxon>Amorphus</taxon>
    </lineage>
</organism>
<evidence type="ECO:0000256" key="4">
    <source>
        <dbReference type="HAMAP-Rule" id="MF_00080"/>
    </source>
</evidence>
<evidence type="ECO:0000256" key="3">
    <source>
        <dbReference type="ARBA" id="ARBA00022917"/>
    </source>
</evidence>
<keyword evidence="3 4" id="KW-0648">Protein biosynthesis</keyword>
<evidence type="ECO:0000256" key="2">
    <source>
        <dbReference type="ARBA" id="ARBA00022540"/>
    </source>
</evidence>
<keyword evidence="2 4" id="KW-0396">Initiation factor</keyword>
<dbReference type="FunFam" id="3.10.20.80:FF:000001">
    <property type="entry name" value="Translation initiation factor IF-3"/>
    <property type="match status" value="1"/>
</dbReference>
<feature type="domain" description="Translation initiation factor 3 C-terminal" evidence="8">
    <location>
        <begin position="130"/>
        <end position="214"/>
    </location>
</feature>
<evidence type="ECO:0000313" key="10">
    <source>
        <dbReference type="EMBL" id="MDQ0314655.1"/>
    </source>
</evidence>
<evidence type="ECO:0000256" key="5">
    <source>
        <dbReference type="NCBIfam" id="TIGR00168"/>
    </source>
</evidence>
<evidence type="ECO:0000256" key="1">
    <source>
        <dbReference type="ARBA" id="ARBA00005439"/>
    </source>
</evidence>
<reference evidence="10" key="1">
    <citation type="submission" date="2023-07" db="EMBL/GenBank/DDBJ databases">
        <title>Genomic Encyclopedia of Type Strains, Phase IV (KMG-IV): sequencing the most valuable type-strain genomes for metagenomic binning, comparative biology and taxonomic classification.</title>
        <authorList>
            <person name="Goeker M."/>
        </authorList>
    </citation>
    <scope>NUCLEOTIDE SEQUENCE</scope>
    <source>
        <strain evidence="10">DSM 21202</strain>
    </source>
</reference>
<dbReference type="GO" id="GO:0003743">
    <property type="term" value="F:translation initiation factor activity"/>
    <property type="evidence" value="ECO:0007669"/>
    <property type="project" value="UniProtKB-UniRule"/>
</dbReference>
<dbReference type="InterPro" id="IPR001288">
    <property type="entry name" value="Translation_initiation_fac_3"/>
</dbReference>
<dbReference type="GO" id="GO:0032790">
    <property type="term" value="P:ribosome disassembly"/>
    <property type="evidence" value="ECO:0007669"/>
    <property type="project" value="TreeGrafter"/>
</dbReference>
<evidence type="ECO:0000259" key="8">
    <source>
        <dbReference type="Pfam" id="PF00707"/>
    </source>
</evidence>
<comment type="similarity">
    <text evidence="1 4 6">Belongs to the IF-3 family.</text>
</comment>
<dbReference type="FunFam" id="3.30.110.10:FF:000001">
    <property type="entry name" value="Translation initiation factor IF-3"/>
    <property type="match status" value="1"/>
</dbReference>
<sequence length="218" mass="24889">MLRRLAFGAYGVSSGQPGHSGPAIRRRLLWTVEESHTIRRPHRAPPPTKEGPRVNSDIRVPRVQLVDAEGNNRGIVETDEALAMAEESGLDLVEVSPNADPPVCKILDFGKYKYQSQKKAAEARKKQKTVEVKEIKMRPNIDTHDYEVKMRSMMRFFEEGDKVKVTLRFRGREMAHQELGMDLLKKVRSETEEFAKVESEPRLEGRQMVMVLAPLPNR</sequence>
<dbReference type="GO" id="GO:0016020">
    <property type="term" value="C:membrane"/>
    <property type="evidence" value="ECO:0007669"/>
    <property type="project" value="TreeGrafter"/>
</dbReference>
<evidence type="ECO:0000259" key="9">
    <source>
        <dbReference type="Pfam" id="PF05198"/>
    </source>
</evidence>
<keyword evidence="11" id="KW-1185">Reference proteome</keyword>
<dbReference type="SUPFAM" id="SSF55200">
    <property type="entry name" value="Translation initiation factor IF3, C-terminal domain"/>
    <property type="match status" value="1"/>
</dbReference>
<dbReference type="InterPro" id="IPR019813">
    <property type="entry name" value="Translation_initiation_fac3_CS"/>
</dbReference>
<proteinExistence type="inferred from homology"/>
<dbReference type="EMBL" id="JAUSUL010000001">
    <property type="protein sequence ID" value="MDQ0314655.1"/>
    <property type="molecule type" value="Genomic_DNA"/>
</dbReference>
<comment type="subcellular location">
    <subcellularLocation>
        <location evidence="4 6">Cytoplasm</location>
    </subcellularLocation>
</comment>
<feature type="region of interest" description="Disordered" evidence="7">
    <location>
        <begin position="36"/>
        <end position="55"/>
    </location>
</feature>
<dbReference type="Pfam" id="PF00707">
    <property type="entry name" value="IF3_C"/>
    <property type="match status" value="1"/>
</dbReference>
<name>A0AAE4AS52_9HYPH</name>
<dbReference type="GO" id="GO:0043022">
    <property type="term" value="F:ribosome binding"/>
    <property type="evidence" value="ECO:0007669"/>
    <property type="project" value="UniProtKB-ARBA"/>
</dbReference>
<feature type="domain" description="Translation initiation factor 3 N-terminal" evidence="9">
    <location>
        <begin position="54"/>
        <end position="123"/>
    </location>
</feature>
<dbReference type="InterPro" id="IPR036787">
    <property type="entry name" value="T_IF-3_N_sf"/>
</dbReference>
<dbReference type="InterPro" id="IPR036788">
    <property type="entry name" value="T_IF-3_C_sf"/>
</dbReference>
<dbReference type="Gene3D" id="3.10.20.80">
    <property type="entry name" value="Translation initiation factor 3 (IF-3), N-terminal domain"/>
    <property type="match status" value="1"/>
</dbReference>
<dbReference type="Pfam" id="PF05198">
    <property type="entry name" value="IF3_N"/>
    <property type="match status" value="1"/>
</dbReference>
<dbReference type="GO" id="GO:0005829">
    <property type="term" value="C:cytosol"/>
    <property type="evidence" value="ECO:0007669"/>
    <property type="project" value="TreeGrafter"/>
</dbReference>
<dbReference type="InterPro" id="IPR019815">
    <property type="entry name" value="Translation_initiation_fac_3_C"/>
</dbReference>
<dbReference type="AlphaFoldDB" id="A0AAE4AS52"/>
<dbReference type="SUPFAM" id="SSF54364">
    <property type="entry name" value="Translation initiation factor IF3, N-terminal domain"/>
    <property type="match status" value="1"/>
</dbReference>
<dbReference type="PANTHER" id="PTHR10938:SF0">
    <property type="entry name" value="TRANSLATION INITIATION FACTOR IF-3, MITOCHONDRIAL"/>
    <property type="match status" value="1"/>
</dbReference>
<dbReference type="PANTHER" id="PTHR10938">
    <property type="entry name" value="TRANSLATION INITIATION FACTOR IF-3"/>
    <property type="match status" value="1"/>
</dbReference>
<comment type="subunit">
    <text evidence="4 6">Monomer.</text>
</comment>
<keyword evidence="4" id="KW-0963">Cytoplasm</keyword>
<dbReference type="HAMAP" id="MF_00080">
    <property type="entry name" value="IF_3"/>
    <property type="match status" value="1"/>
</dbReference>
<dbReference type="NCBIfam" id="TIGR00168">
    <property type="entry name" value="infC"/>
    <property type="match status" value="1"/>
</dbReference>